<accession>R4JK71</accession>
<keyword evidence="1" id="KW-0175">Coiled coil</keyword>
<dbReference type="EMBL" id="KC699836">
    <property type="protein sequence ID" value="AGK86904.1"/>
    <property type="molecule type" value="Genomic_DNA"/>
</dbReference>
<evidence type="ECO:0000313" key="2">
    <source>
        <dbReference type="EMBL" id="AGK86904.1"/>
    </source>
</evidence>
<proteinExistence type="predicted"/>
<sequence length="103" mass="12133">MNDILKFKLNQIRDMVGMAQEQGQMDVDTAYTILDTSLALIQDYQERLDKLALENEWLKNKEKQTENRINNLIWHIESNKDTLGDTETLLAVYKSLRNLKNLY</sequence>
<protein>
    <submittedName>
        <fullName evidence="2">Uncharacterized protein</fullName>
    </submittedName>
</protein>
<evidence type="ECO:0000313" key="3">
    <source>
        <dbReference type="Proteomes" id="UP000258501"/>
    </source>
</evidence>
<reference evidence="2 3" key="1">
    <citation type="submission" date="2013-02" db="EMBL/GenBank/DDBJ databases">
        <authorList>
            <person name="Lukaszewicz M."/>
            <person name="Biegalska A."/>
            <person name="Krasowska A."/>
        </authorList>
    </citation>
    <scope>NUCLEOTIDE SEQUENCE [LARGE SCALE GENOMIC DNA]</scope>
</reference>
<feature type="coiled-coil region" evidence="1">
    <location>
        <begin position="34"/>
        <end position="68"/>
    </location>
</feature>
<gene>
    <name evidence="2" type="ORF">SIOphi_00480</name>
</gene>
<dbReference type="Proteomes" id="UP000258501">
    <property type="component" value="Segment"/>
</dbReference>
<name>R4JK71_9CAUD</name>
<evidence type="ECO:0000256" key="1">
    <source>
        <dbReference type="SAM" id="Coils"/>
    </source>
</evidence>
<keyword evidence="3" id="KW-1185">Reference proteome</keyword>
<organism evidence="2 3">
    <name type="scientific">Bacillus phage SIOphi</name>
    <dbReference type="NCBI Taxonomy" id="1285382"/>
    <lineage>
        <taxon>Viruses</taxon>
        <taxon>Duplodnaviria</taxon>
        <taxon>Heunggongvirae</taxon>
        <taxon>Uroviricota</taxon>
        <taxon>Caudoviricetes</taxon>
        <taxon>Herelleviridae</taxon>
        <taxon>Bastillevirinae</taxon>
        <taxon>Siophivirus</taxon>
        <taxon>Siophivirus SIOphi</taxon>
    </lineage>
</organism>